<proteinExistence type="predicted"/>
<sequence length="318" mass="35272">MRTIMIGGLLCCAATSAAGQTVYPLTAASRADPSVRHGTLKGPFEFHSRIFPGTVRRYWVYVPAGYSPARPPNLLVFQDGQRATNPDGSLRVQNALDNLISKKEIPPTLGLFVTPGNLSQRYPDNLGMSNPDHRVEEYDDLDDDYVRMLTDELMPEVAKRWRFSSDPRRRVIGGTSSGAIAAFTAAWHRPQAFGNVISFIGSYTSIGYRAATATTPLVPGGDLYPGMIRKSPIRPIRIFLQDGSADLDNEHGNWFLANQQMVKALQWANTNADKQGDKGPRYDVRYVWGTGGHSDDHGGQILPDVLRWIWRGQMPAKR</sequence>
<reference evidence="2 3" key="1">
    <citation type="submission" date="2020-03" db="EMBL/GenBank/DDBJ databases">
        <title>Sphingomonas sp. nov., isolated from fish.</title>
        <authorList>
            <person name="Hyun D.-W."/>
            <person name="Bae J.-W."/>
        </authorList>
    </citation>
    <scope>NUCLEOTIDE SEQUENCE [LARGE SCALE GENOMIC DNA]</scope>
    <source>
        <strain evidence="2 3">HDW15B</strain>
    </source>
</reference>
<dbReference type="Gene3D" id="3.40.50.1820">
    <property type="entry name" value="alpha/beta hydrolase"/>
    <property type="match status" value="1"/>
</dbReference>
<evidence type="ECO:0000313" key="2">
    <source>
        <dbReference type="EMBL" id="QIK78607.1"/>
    </source>
</evidence>
<dbReference type="KEGG" id="spii:G7077_06570"/>
<accession>A0A6G7YPF0</accession>
<gene>
    <name evidence="2" type="ORF">G7077_06570</name>
</gene>
<dbReference type="Pfam" id="PF00756">
    <property type="entry name" value="Esterase"/>
    <property type="match status" value="1"/>
</dbReference>
<evidence type="ECO:0000256" key="1">
    <source>
        <dbReference type="SAM" id="SignalP"/>
    </source>
</evidence>
<dbReference type="Proteomes" id="UP000503222">
    <property type="component" value="Chromosome"/>
</dbReference>
<keyword evidence="1" id="KW-0732">Signal</keyword>
<dbReference type="PANTHER" id="PTHR48098">
    <property type="entry name" value="ENTEROCHELIN ESTERASE-RELATED"/>
    <property type="match status" value="1"/>
</dbReference>
<dbReference type="EMBL" id="CP049869">
    <property type="protein sequence ID" value="QIK78607.1"/>
    <property type="molecule type" value="Genomic_DNA"/>
</dbReference>
<feature type="chain" id="PRO_5026225792" evidence="1">
    <location>
        <begin position="18"/>
        <end position="318"/>
    </location>
</feature>
<evidence type="ECO:0000313" key="3">
    <source>
        <dbReference type="Proteomes" id="UP000503222"/>
    </source>
</evidence>
<dbReference type="AlphaFoldDB" id="A0A6G7YPF0"/>
<organism evidence="2 3">
    <name type="scientific">Sphingomonas piscis</name>
    <dbReference type="NCBI Taxonomy" id="2714943"/>
    <lineage>
        <taxon>Bacteria</taxon>
        <taxon>Pseudomonadati</taxon>
        <taxon>Pseudomonadota</taxon>
        <taxon>Alphaproteobacteria</taxon>
        <taxon>Sphingomonadales</taxon>
        <taxon>Sphingomonadaceae</taxon>
        <taxon>Sphingomonas</taxon>
    </lineage>
</organism>
<protein>
    <submittedName>
        <fullName evidence="2">Esterase family protein</fullName>
    </submittedName>
</protein>
<dbReference type="InterPro" id="IPR050583">
    <property type="entry name" value="Mycobacterial_A85_antigen"/>
</dbReference>
<feature type="signal peptide" evidence="1">
    <location>
        <begin position="1"/>
        <end position="17"/>
    </location>
</feature>
<dbReference type="RefSeq" id="WP_166411000.1">
    <property type="nucleotide sequence ID" value="NZ_CP049869.1"/>
</dbReference>
<dbReference type="PANTHER" id="PTHR48098:SF3">
    <property type="entry name" value="IRON(III) ENTEROBACTIN ESTERASE"/>
    <property type="match status" value="1"/>
</dbReference>
<dbReference type="SUPFAM" id="SSF53474">
    <property type="entry name" value="alpha/beta-Hydrolases"/>
    <property type="match status" value="1"/>
</dbReference>
<dbReference type="InterPro" id="IPR029058">
    <property type="entry name" value="AB_hydrolase_fold"/>
</dbReference>
<dbReference type="InterPro" id="IPR000801">
    <property type="entry name" value="Esterase-like"/>
</dbReference>
<keyword evidence="3" id="KW-1185">Reference proteome</keyword>
<name>A0A6G7YPF0_9SPHN</name>